<name>A0ACB6RF24_9PLEO</name>
<evidence type="ECO:0000313" key="2">
    <source>
        <dbReference type="Proteomes" id="UP000799755"/>
    </source>
</evidence>
<reference evidence="1" key="1">
    <citation type="journal article" date="2020" name="Stud. Mycol.">
        <title>101 Dothideomycetes genomes: a test case for predicting lifestyles and emergence of pathogens.</title>
        <authorList>
            <person name="Haridas S."/>
            <person name="Albert R."/>
            <person name="Binder M."/>
            <person name="Bloem J."/>
            <person name="Labutti K."/>
            <person name="Salamov A."/>
            <person name="Andreopoulos B."/>
            <person name="Baker S."/>
            <person name="Barry K."/>
            <person name="Bills G."/>
            <person name="Bluhm B."/>
            <person name="Cannon C."/>
            <person name="Castanera R."/>
            <person name="Culley D."/>
            <person name="Daum C."/>
            <person name="Ezra D."/>
            <person name="Gonzalez J."/>
            <person name="Henrissat B."/>
            <person name="Kuo A."/>
            <person name="Liang C."/>
            <person name="Lipzen A."/>
            <person name="Lutzoni F."/>
            <person name="Magnuson J."/>
            <person name="Mondo S."/>
            <person name="Nolan M."/>
            <person name="Ohm R."/>
            <person name="Pangilinan J."/>
            <person name="Park H.-J."/>
            <person name="Ramirez L."/>
            <person name="Alfaro M."/>
            <person name="Sun H."/>
            <person name="Tritt A."/>
            <person name="Yoshinaga Y."/>
            <person name="Zwiers L.-H."/>
            <person name="Turgeon B."/>
            <person name="Goodwin S."/>
            <person name="Spatafora J."/>
            <person name="Crous P."/>
            <person name="Grigoriev I."/>
        </authorList>
    </citation>
    <scope>NUCLEOTIDE SEQUENCE</scope>
    <source>
        <strain evidence="1">ATCC 200398</strain>
    </source>
</reference>
<gene>
    <name evidence="1" type="ORF">BDR25DRAFT_300157</name>
</gene>
<evidence type="ECO:0000313" key="1">
    <source>
        <dbReference type="EMBL" id="KAF2477081.1"/>
    </source>
</evidence>
<dbReference type="EMBL" id="MU003493">
    <property type="protein sequence ID" value="KAF2477081.1"/>
    <property type="molecule type" value="Genomic_DNA"/>
</dbReference>
<protein>
    <submittedName>
        <fullName evidence="1">Uncharacterized protein</fullName>
    </submittedName>
</protein>
<keyword evidence="2" id="KW-1185">Reference proteome</keyword>
<dbReference type="Proteomes" id="UP000799755">
    <property type="component" value="Unassembled WGS sequence"/>
</dbReference>
<proteinExistence type="predicted"/>
<comment type="caution">
    <text evidence="1">The sequence shown here is derived from an EMBL/GenBank/DDBJ whole genome shotgun (WGS) entry which is preliminary data.</text>
</comment>
<sequence length="101" mass="11532">MASRTNTCASSLFVLDRIPLWVANYRGGTWIPEYRLHTLWFPSFIIAPVGVVIFGVGLKQHLHWGVLAFATMINAFGNLSMIGIGANYMFEYFKITRRRPH</sequence>
<organism evidence="1 2">
    <name type="scientific">Lindgomyces ingoldianus</name>
    <dbReference type="NCBI Taxonomy" id="673940"/>
    <lineage>
        <taxon>Eukaryota</taxon>
        <taxon>Fungi</taxon>
        <taxon>Dikarya</taxon>
        <taxon>Ascomycota</taxon>
        <taxon>Pezizomycotina</taxon>
        <taxon>Dothideomycetes</taxon>
        <taxon>Pleosporomycetidae</taxon>
        <taxon>Pleosporales</taxon>
        <taxon>Lindgomycetaceae</taxon>
        <taxon>Lindgomyces</taxon>
    </lineage>
</organism>
<accession>A0ACB6RF24</accession>